<accession>X1KPF6</accession>
<proteinExistence type="predicted"/>
<reference evidence="1" key="1">
    <citation type="journal article" date="2014" name="Front. Microbiol.">
        <title>High frequency of phylogenetically diverse reductive dehalogenase-homologous genes in deep subseafloor sedimentary metagenomes.</title>
        <authorList>
            <person name="Kawai M."/>
            <person name="Futagami T."/>
            <person name="Toyoda A."/>
            <person name="Takaki Y."/>
            <person name="Nishi S."/>
            <person name="Hori S."/>
            <person name="Arai W."/>
            <person name="Tsubouchi T."/>
            <person name="Morono Y."/>
            <person name="Uchiyama I."/>
            <person name="Ito T."/>
            <person name="Fujiyama A."/>
            <person name="Inagaki F."/>
            <person name="Takami H."/>
        </authorList>
    </citation>
    <scope>NUCLEOTIDE SEQUENCE</scope>
    <source>
        <strain evidence="1">Expedition CK06-06</strain>
    </source>
</reference>
<feature type="non-terminal residue" evidence="1">
    <location>
        <position position="1"/>
    </location>
</feature>
<dbReference type="Pfam" id="PF15879">
    <property type="entry name" value="MWFE"/>
    <property type="match status" value="1"/>
</dbReference>
<name>X1KPF6_9ZZZZ</name>
<gene>
    <name evidence="1" type="ORF">S03H2_57781</name>
</gene>
<dbReference type="InterPro" id="IPR017384">
    <property type="entry name" value="NADH_Ub_cplx-1_asu_su-1"/>
</dbReference>
<sequence length="62" mass="6995">SLAPLGIIVGAITAMGVGVWATDRVIFGRPRPVQRDDWDYMLETRDKQMFKDIGIDKSPYAR</sequence>
<dbReference type="EMBL" id="BARU01037048">
    <property type="protein sequence ID" value="GAH83918.1"/>
    <property type="molecule type" value="Genomic_DNA"/>
</dbReference>
<protein>
    <recommendedName>
        <fullName evidence="2">NADH dehydrogenase [ubiquinone] 1 alpha subcomplex subunit 1</fullName>
    </recommendedName>
</protein>
<evidence type="ECO:0000313" key="1">
    <source>
        <dbReference type="EMBL" id="GAH83918.1"/>
    </source>
</evidence>
<comment type="caution">
    <text evidence="1">The sequence shown here is derived from an EMBL/GenBank/DDBJ whole genome shotgun (WGS) entry which is preliminary data.</text>
</comment>
<evidence type="ECO:0008006" key="2">
    <source>
        <dbReference type="Google" id="ProtNLM"/>
    </source>
</evidence>
<organism evidence="1">
    <name type="scientific">marine sediment metagenome</name>
    <dbReference type="NCBI Taxonomy" id="412755"/>
    <lineage>
        <taxon>unclassified sequences</taxon>
        <taxon>metagenomes</taxon>
        <taxon>ecological metagenomes</taxon>
    </lineage>
</organism>
<dbReference type="AlphaFoldDB" id="X1KPF6"/>